<feature type="domain" description="GH18" evidence="7">
    <location>
        <begin position="37"/>
        <end position="364"/>
    </location>
</feature>
<evidence type="ECO:0000256" key="4">
    <source>
        <dbReference type="RuleBase" id="RU004453"/>
    </source>
</evidence>
<reference evidence="8 9" key="1">
    <citation type="journal article" date="2015" name="Geomicrobiol. J.">
        <title>Caldisalinibacter kiritimatiensis gen. nov., sp. nov., a moderately thermohalophilic thiosulfate-reducing bacterium from a hypersaline microbial mat.</title>
        <authorList>
            <person name="Ben Hania W."/>
            <person name="Joseph M."/>
            <person name="Fiebig A."/>
            <person name="Bunk B."/>
            <person name="Klenk H.-P."/>
            <person name="Fardeau M.-L."/>
            <person name="Spring S."/>
        </authorList>
    </citation>
    <scope>NUCLEOTIDE SEQUENCE [LARGE SCALE GENOMIC DNA]</scope>
    <source>
        <strain evidence="8 9">L21-TH-D2</strain>
    </source>
</reference>
<evidence type="ECO:0000256" key="5">
    <source>
        <dbReference type="SAM" id="Phobius"/>
    </source>
</evidence>
<dbReference type="OrthoDB" id="9775889at2"/>
<comment type="caution">
    <text evidence="8">The sequence shown here is derived from an EMBL/GenBank/DDBJ whole genome shotgun (WGS) entry which is preliminary data.</text>
</comment>
<name>R1CAG9_9FIRM</name>
<dbReference type="eggNOG" id="COG3858">
    <property type="taxonomic scope" value="Bacteria"/>
</dbReference>
<dbReference type="GO" id="GO:0005975">
    <property type="term" value="P:carbohydrate metabolic process"/>
    <property type="evidence" value="ECO:0007669"/>
    <property type="project" value="InterPro"/>
</dbReference>
<dbReference type="Pfam" id="PF00395">
    <property type="entry name" value="SLH"/>
    <property type="match status" value="3"/>
</dbReference>
<dbReference type="PROSITE" id="PS51910">
    <property type="entry name" value="GH18_2"/>
    <property type="match status" value="1"/>
</dbReference>
<proteinExistence type="inferred from homology"/>
<keyword evidence="5" id="KW-0812">Transmembrane</keyword>
<keyword evidence="5" id="KW-1133">Transmembrane helix</keyword>
<keyword evidence="5" id="KW-0472">Membrane</keyword>
<feature type="domain" description="SLH" evidence="6">
    <location>
        <begin position="479"/>
        <end position="533"/>
    </location>
</feature>
<dbReference type="Pfam" id="PF00704">
    <property type="entry name" value="Glyco_hydro_18"/>
    <property type="match status" value="1"/>
</dbReference>
<keyword evidence="1 3" id="KW-0378">Hydrolase</keyword>
<dbReference type="Proteomes" id="UP000013378">
    <property type="component" value="Unassembled WGS sequence"/>
</dbReference>
<evidence type="ECO:0000259" key="7">
    <source>
        <dbReference type="PROSITE" id="PS51910"/>
    </source>
</evidence>
<evidence type="ECO:0000256" key="3">
    <source>
        <dbReference type="RuleBase" id="RU000489"/>
    </source>
</evidence>
<gene>
    <name evidence="8" type="ORF">L21TH_2668</name>
</gene>
<dbReference type="RefSeq" id="WP_006317438.1">
    <property type="nucleotide sequence ID" value="NZ_ARZA01000280.1"/>
</dbReference>
<evidence type="ECO:0000313" key="9">
    <source>
        <dbReference type="Proteomes" id="UP000013378"/>
    </source>
</evidence>
<evidence type="ECO:0000256" key="1">
    <source>
        <dbReference type="ARBA" id="ARBA00022801"/>
    </source>
</evidence>
<keyword evidence="9" id="KW-1185">Reference proteome</keyword>
<dbReference type="GO" id="GO:0008061">
    <property type="term" value="F:chitin binding"/>
    <property type="evidence" value="ECO:0007669"/>
    <property type="project" value="InterPro"/>
</dbReference>
<dbReference type="Gene3D" id="3.10.50.10">
    <property type="match status" value="1"/>
</dbReference>
<dbReference type="AlphaFoldDB" id="R1CAG9"/>
<dbReference type="InterPro" id="IPR001119">
    <property type="entry name" value="SLH_dom"/>
</dbReference>
<dbReference type="InterPro" id="IPR017853">
    <property type="entry name" value="GH"/>
</dbReference>
<dbReference type="PANTHER" id="PTHR46066:SF2">
    <property type="entry name" value="CHITINASE DOMAIN-CONTAINING PROTEIN 1"/>
    <property type="match status" value="1"/>
</dbReference>
<dbReference type="InterPro" id="IPR001223">
    <property type="entry name" value="Glyco_hydro18_cat"/>
</dbReference>
<sequence length="533" mass="62010">MDKNRVRKLLLVLIISSIAMYTFFYTGDIQGECTKFNMSYIYFTDESTYEYYVNRTSNSLQVISPNYFNINDDGSLKITSKLDKKFIKNMHNENVKVVPFLSNHWDREKGRKALENRYVLVNQIVQAINKYNLDGINVDLENLTELDRDNYTDFVKLLRQELSEEKEVSVAVAANPKKLSKGWHGSYDYKELSKYSDYLMLMTYDESYYGSYPGPVASISFVEESIKVALEEVPAEKIVLGIPFYGRYWNLQERIGGRGISLIKIQELIKKYNGQVTFDKKNMSPVATFIISPKDEKTYVYGRELKTGNYVVWFENEESIKSKLRLVQKYNLKGTGSWSLGQEPENTWDYYNLWLNGKYYKDIEGHWAMASILDVESKGWMKGISNTHFAPNKSLTRAQAAVTLVRILGLEDNTKEDSSFKDIKGHWAEKEITIAEKQGLIKGIEENKFAPDESVTREQMAVMLDRLLNLEKNESTEVYYKDIVRERWSYEAIVKMTKHNIFKGFNDKTFKPRQKITRAQMATLLNRISHLVE</sequence>
<evidence type="ECO:0000313" key="8">
    <source>
        <dbReference type="EMBL" id="EOC99319.1"/>
    </source>
</evidence>
<dbReference type="SUPFAM" id="SSF51445">
    <property type="entry name" value="(Trans)glycosidases"/>
    <property type="match status" value="1"/>
</dbReference>
<evidence type="ECO:0000256" key="2">
    <source>
        <dbReference type="ARBA" id="ARBA00023295"/>
    </source>
</evidence>
<dbReference type="SMART" id="SM00636">
    <property type="entry name" value="Glyco_18"/>
    <property type="match status" value="1"/>
</dbReference>
<evidence type="ECO:0000259" key="6">
    <source>
        <dbReference type="PROSITE" id="PS51272"/>
    </source>
</evidence>
<feature type="domain" description="SLH" evidence="6">
    <location>
        <begin position="415"/>
        <end position="478"/>
    </location>
</feature>
<dbReference type="Gene3D" id="3.20.20.80">
    <property type="entry name" value="Glycosidases"/>
    <property type="match status" value="1"/>
</dbReference>
<dbReference type="PROSITE" id="PS01095">
    <property type="entry name" value="GH18_1"/>
    <property type="match status" value="1"/>
</dbReference>
<accession>R1CAG9</accession>
<feature type="transmembrane region" description="Helical" evidence="5">
    <location>
        <begin position="9"/>
        <end position="27"/>
    </location>
</feature>
<dbReference type="InterPro" id="IPR029070">
    <property type="entry name" value="Chitinase_insertion_sf"/>
</dbReference>
<dbReference type="InterPro" id="IPR001579">
    <property type="entry name" value="Glyco_hydro_18_chit_AS"/>
</dbReference>
<keyword evidence="2 3" id="KW-0326">Glycosidase</keyword>
<dbReference type="InterPro" id="IPR011583">
    <property type="entry name" value="Chitinase_II/V-like_cat"/>
</dbReference>
<organism evidence="8 9">
    <name type="scientific">Caldisalinibacter kiritimatiensis</name>
    <dbReference type="NCBI Taxonomy" id="1304284"/>
    <lineage>
        <taxon>Bacteria</taxon>
        <taxon>Bacillati</taxon>
        <taxon>Bacillota</taxon>
        <taxon>Tissierellia</taxon>
        <taxon>Tissierellales</taxon>
        <taxon>Thermohalobacteraceae</taxon>
        <taxon>Caldisalinibacter</taxon>
    </lineage>
</organism>
<comment type="similarity">
    <text evidence="4">Belongs to the glycosyl hydrolase 18 family.</text>
</comment>
<protein>
    <submittedName>
        <fullName evidence="8">Membrane-bound lytic murein transglycosylase D</fullName>
    </submittedName>
</protein>
<dbReference type="PATRIC" id="fig|1304284.3.peg.2622"/>
<dbReference type="STRING" id="1304284.L21TH_2668"/>
<dbReference type="GO" id="GO:0004553">
    <property type="term" value="F:hydrolase activity, hydrolyzing O-glycosyl compounds"/>
    <property type="evidence" value="ECO:0007669"/>
    <property type="project" value="InterPro"/>
</dbReference>
<dbReference type="PANTHER" id="PTHR46066">
    <property type="entry name" value="CHITINASE DOMAIN-CONTAINING PROTEIN 1 FAMILY MEMBER"/>
    <property type="match status" value="1"/>
</dbReference>
<dbReference type="PROSITE" id="PS51272">
    <property type="entry name" value="SLH"/>
    <property type="match status" value="3"/>
</dbReference>
<feature type="domain" description="SLH" evidence="6">
    <location>
        <begin position="355"/>
        <end position="414"/>
    </location>
</feature>
<dbReference type="EMBL" id="ARZA01000280">
    <property type="protein sequence ID" value="EOC99319.1"/>
    <property type="molecule type" value="Genomic_DNA"/>
</dbReference>